<dbReference type="InterPro" id="IPR026983">
    <property type="entry name" value="DHC"/>
</dbReference>
<evidence type="ECO:0000313" key="2">
    <source>
        <dbReference type="Proteomes" id="UP000784294"/>
    </source>
</evidence>
<sequence length="172" mass="19526">MVANKFLEEIDLEDEVRDSIVVLCKFLETLRRHNYVTPTSYLEMILTFKMLIARKRNELTTLRNRYLTGLEKLEFAASEVGKMQIELRDLQPQLIETSRETDLLLGQIEQDAGEVEAKREVVAADQLVANQAAAAAQAIKDECEADLAEAMPILKDALASLDTLKQSVIYYY</sequence>
<dbReference type="GO" id="GO:0045505">
    <property type="term" value="F:dynein intermediate chain binding"/>
    <property type="evidence" value="ECO:0007669"/>
    <property type="project" value="InterPro"/>
</dbReference>
<dbReference type="PANTHER" id="PTHR22878:SF71">
    <property type="entry name" value="DYNEIN, AXONEMAL, HEAVY CHAIN 3"/>
    <property type="match status" value="1"/>
</dbReference>
<dbReference type="GO" id="GO:0051959">
    <property type="term" value="F:dynein light intermediate chain binding"/>
    <property type="evidence" value="ECO:0007669"/>
    <property type="project" value="InterPro"/>
</dbReference>
<dbReference type="GO" id="GO:0007018">
    <property type="term" value="P:microtubule-based movement"/>
    <property type="evidence" value="ECO:0007669"/>
    <property type="project" value="InterPro"/>
</dbReference>
<protein>
    <submittedName>
        <fullName evidence="1">Uncharacterized protein</fullName>
    </submittedName>
</protein>
<keyword evidence="2" id="KW-1185">Reference proteome</keyword>
<accession>A0A448WK78</accession>
<name>A0A448WK78_9PLAT</name>
<dbReference type="OrthoDB" id="10071015at2759"/>
<dbReference type="GO" id="GO:0030286">
    <property type="term" value="C:dynein complex"/>
    <property type="evidence" value="ECO:0007669"/>
    <property type="project" value="InterPro"/>
</dbReference>
<reference evidence="1" key="1">
    <citation type="submission" date="2018-11" db="EMBL/GenBank/DDBJ databases">
        <authorList>
            <consortium name="Pathogen Informatics"/>
        </authorList>
    </citation>
    <scope>NUCLEOTIDE SEQUENCE</scope>
</reference>
<dbReference type="EMBL" id="CAAALY010018953">
    <property type="protein sequence ID" value="VEL13791.1"/>
    <property type="molecule type" value="Genomic_DNA"/>
</dbReference>
<dbReference type="AlphaFoldDB" id="A0A448WK78"/>
<proteinExistence type="predicted"/>
<dbReference type="PANTHER" id="PTHR22878">
    <property type="entry name" value="DYNEIN HEAVY CHAIN 6, AXONEMAL-LIKE-RELATED"/>
    <property type="match status" value="1"/>
</dbReference>
<gene>
    <name evidence="1" type="ORF">PXEA_LOCUS7231</name>
</gene>
<organism evidence="1 2">
    <name type="scientific">Protopolystoma xenopodis</name>
    <dbReference type="NCBI Taxonomy" id="117903"/>
    <lineage>
        <taxon>Eukaryota</taxon>
        <taxon>Metazoa</taxon>
        <taxon>Spiralia</taxon>
        <taxon>Lophotrochozoa</taxon>
        <taxon>Platyhelminthes</taxon>
        <taxon>Monogenea</taxon>
        <taxon>Polyopisthocotylea</taxon>
        <taxon>Polystomatidea</taxon>
        <taxon>Polystomatidae</taxon>
        <taxon>Protopolystoma</taxon>
    </lineage>
</organism>
<evidence type="ECO:0000313" key="1">
    <source>
        <dbReference type="EMBL" id="VEL13791.1"/>
    </source>
</evidence>
<comment type="caution">
    <text evidence="1">The sequence shown here is derived from an EMBL/GenBank/DDBJ whole genome shotgun (WGS) entry which is preliminary data.</text>
</comment>
<dbReference type="Proteomes" id="UP000784294">
    <property type="component" value="Unassembled WGS sequence"/>
</dbReference>
<dbReference type="Gene3D" id="1.20.920.20">
    <property type="match status" value="1"/>
</dbReference>